<dbReference type="PANTHER" id="PTHR30250">
    <property type="entry name" value="PST FAMILY PREDICTED COLANIC ACID TRANSPORTER"/>
    <property type="match status" value="1"/>
</dbReference>
<name>A0AAW6DU14_9FIRM</name>
<evidence type="ECO:0000256" key="3">
    <source>
        <dbReference type="ARBA" id="ARBA00022692"/>
    </source>
</evidence>
<evidence type="ECO:0000313" key="7">
    <source>
        <dbReference type="EMBL" id="MDB8741653.1"/>
    </source>
</evidence>
<keyword evidence="5 6" id="KW-0472">Membrane</keyword>
<dbReference type="InterPro" id="IPR002797">
    <property type="entry name" value="Polysacc_synth"/>
</dbReference>
<dbReference type="RefSeq" id="WP_195551370.1">
    <property type="nucleotide sequence ID" value="NZ_JADMNX010000003.1"/>
</dbReference>
<evidence type="ECO:0000256" key="4">
    <source>
        <dbReference type="ARBA" id="ARBA00022989"/>
    </source>
</evidence>
<feature type="transmembrane region" description="Helical" evidence="6">
    <location>
        <begin position="339"/>
        <end position="363"/>
    </location>
</feature>
<evidence type="ECO:0000256" key="5">
    <source>
        <dbReference type="ARBA" id="ARBA00023136"/>
    </source>
</evidence>
<evidence type="ECO:0000256" key="1">
    <source>
        <dbReference type="ARBA" id="ARBA00004651"/>
    </source>
</evidence>
<feature type="transmembrane region" description="Helical" evidence="6">
    <location>
        <begin position="40"/>
        <end position="62"/>
    </location>
</feature>
<dbReference type="InterPro" id="IPR050833">
    <property type="entry name" value="Poly_Biosynth_Transport"/>
</dbReference>
<keyword evidence="3 6" id="KW-0812">Transmembrane</keyword>
<dbReference type="Proteomes" id="UP001211421">
    <property type="component" value="Unassembled WGS sequence"/>
</dbReference>
<gene>
    <name evidence="7" type="ORF">PNV70_06185</name>
</gene>
<keyword evidence="4 6" id="KW-1133">Transmembrane helix</keyword>
<feature type="transmembrane region" description="Helical" evidence="6">
    <location>
        <begin position="155"/>
        <end position="176"/>
    </location>
</feature>
<feature type="transmembrane region" description="Helical" evidence="6">
    <location>
        <begin position="260"/>
        <end position="282"/>
    </location>
</feature>
<evidence type="ECO:0000256" key="6">
    <source>
        <dbReference type="SAM" id="Phobius"/>
    </source>
</evidence>
<feature type="transmembrane region" description="Helical" evidence="6">
    <location>
        <begin position="12"/>
        <end position="34"/>
    </location>
</feature>
<feature type="transmembrane region" description="Helical" evidence="6">
    <location>
        <begin position="397"/>
        <end position="419"/>
    </location>
</feature>
<evidence type="ECO:0000313" key="8">
    <source>
        <dbReference type="Proteomes" id="UP001211421"/>
    </source>
</evidence>
<feature type="transmembrane region" description="Helical" evidence="6">
    <location>
        <begin position="375"/>
        <end position="391"/>
    </location>
</feature>
<feature type="transmembrane region" description="Helical" evidence="6">
    <location>
        <begin position="224"/>
        <end position="240"/>
    </location>
</feature>
<feature type="transmembrane region" description="Helical" evidence="6">
    <location>
        <begin position="303"/>
        <end position="333"/>
    </location>
</feature>
<sequence length="504" mass="57105">MKSRNNGLILSYLNTVLNMIIGFFLSSFFVKMLGDTEYGLYQMVTSFVGYLVLLEFGTGTAMTRNICKCRAQNSSEDEIKKNISTIWTISLILALIITIASVFFYLKIGDVYHNLTLKQVSYAQIILLFEVLYMVISFLSNTLNGIILGFEKYKIGPIVSIVRLLIRTFLIVGCIICFRYAIVIAIVDCLVSLGVAVFILIYCKKNLIISFSVRDFDIIVFKDTLPLCFAMFIQVLVNQANSSVDQFIIGIKLSPEQVSYYSIGLYIYSAFSSLTTVPITLYGPQIVSDVTKKSEKPILLEHLIVPSRIITLIGSTVLFAFFVAGRQFIAIFYGNNYRISWYVALIIMFPMMINMSNGILVNVLDALNKRMSRSYVLIFTTVSNIVLTIFWIDKWGVIGACLATAVCTIIGQILLMNIYYSIKLKIPVMYMYFRTFKGILVPQIISASLAFSIGILIKNNYISLLISSLIYIAIFGYLFVRFGAQHNEKIMLEKIKRKFFNFGR</sequence>
<evidence type="ECO:0000256" key="2">
    <source>
        <dbReference type="ARBA" id="ARBA00022475"/>
    </source>
</evidence>
<comment type="subcellular location">
    <subcellularLocation>
        <location evidence="1">Cell membrane</location>
        <topology evidence="1">Multi-pass membrane protein</topology>
    </subcellularLocation>
</comment>
<keyword evidence="2" id="KW-1003">Cell membrane</keyword>
<dbReference type="AlphaFoldDB" id="A0AAW6DU14"/>
<dbReference type="Pfam" id="PF01943">
    <property type="entry name" value="Polysacc_synt"/>
    <property type="match status" value="1"/>
</dbReference>
<feature type="transmembrane region" description="Helical" evidence="6">
    <location>
        <begin position="182"/>
        <end position="203"/>
    </location>
</feature>
<feature type="transmembrane region" description="Helical" evidence="6">
    <location>
        <begin position="83"/>
        <end position="106"/>
    </location>
</feature>
<feature type="transmembrane region" description="Helical" evidence="6">
    <location>
        <begin position="463"/>
        <end position="484"/>
    </location>
</feature>
<protein>
    <submittedName>
        <fullName evidence="7">Oligosaccharide flippase family protein</fullName>
    </submittedName>
</protein>
<organism evidence="7 8">
    <name type="scientific">Ruminococcus bicirculans</name>
    <name type="common">ex Wegman et al. 2014</name>
    <dbReference type="NCBI Taxonomy" id="1160721"/>
    <lineage>
        <taxon>Bacteria</taxon>
        <taxon>Bacillati</taxon>
        <taxon>Bacillota</taxon>
        <taxon>Clostridia</taxon>
        <taxon>Eubacteriales</taxon>
        <taxon>Oscillospiraceae</taxon>
        <taxon>Ruminococcus</taxon>
    </lineage>
</organism>
<feature type="transmembrane region" description="Helical" evidence="6">
    <location>
        <begin position="439"/>
        <end position="457"/>
    </location>
</feature>
<proteinExistence type="predicted"/>
<comment type="caution">
    <text evidence="7">The sequence shown here is derived from an EMBL/GenBank/DDBJ whole genome shotgun (WGS) entry which is preliminary data.</text>
</comment>
<dbReference type="PANTHER" id="PTHR30250:SF26">
    <property type="entry name" value="PSMA PROTEIN"/>
    <property type="match status" value="1"/>
</dbReference>
<dbReference type="EMBL" id="JAQMLS010000003">
    <property type="protein sequence ID" value="MDB8741653.1"/>
    <property type="molecule type" value="Genomic_DNA"/>
</dbReference>
<feature type="transmembrane region" description="Helical" evidence="6">
    <location>
        <begin position="121"/>
        <end position="143"/>
    </location>
</feature>
<dbReference type="GO" id="GO:0005886">
    <property type="term" value="C:plasma membrane"/>
    <property type="evidence" value="ECO:0007669"/>
    <property type="project" value="UniProtKB-SubCell"/>
</dbReference>
<reference evidence="7" key="1">
    <citation type="submission" date="2023-01" db="EMBL/GenBank/DDBJ databases">
        <title>Human gut microbiome strain richness.</title>
        <authorList>
            <person name="Chen-Liaw A."/>
        </authorList>
    </citation>
    <scope>NUCLEOTIDE SEQUENCE</scope>
    <source>
        <strain evidence="7">D59st1_B8_D59t2_181005</strain>
    </source>
</reference>
<accession>A0AAW6DU14</accession>